<name>A0A068SCD8_9FUNG</name>
<evidence type="ECO:0000313" key="4">
    <source>
        <dbReference type="Proteomes" id="UP000027586"/>
    </source>
</evidence>
<dbReference type="VEuPathDB" id="FungiDB:LCOR_10442.1"/>
<dbReference type="EMBL" id="CBTN010000072">
    <property type="protein sequence ID" value="CDH59635.1"/>
    <property type="molecule type" value="Genomic_DNA"/>
</dbReference>
<dbReference type="OrthoDB" id="2273394at2759"/>
<evidence type="ECO:0000256" key="2">
    <source>
        <dbReference type="SAM" id="SignalP"/>
    </source>
</evidence>
<evidence type="ECO:0000256" key="1">
    <source>
        <dbReference type="SAM" id="MobiDB-lite"/>
    </source>
</evidence>
<dbReference type="Proteomes" id="UP000027586">
    <property type="component" value="Unassembled WGS sequence"/>
</dbReference>
<proteinExistence type="predicted"/>
<feature type="chain" id="PRO_5001653103" evidence="2">
    <location>
        <begin position="20"/>
        <end position="211"/>
    </location>
</feature>
<feature type="signal peptide" evidence="2">
    <location>
        <begin position="1"/>
        <end position="19"/>
    </location>
</feature>
<organism evidence="3 4">
    <name type="scientific">Lichtheimia corymbifera JMRC:FSU:9682</name>
    <dbReference type="NCBI Taxonomy" id="1263082"/>
    <lineage>
        <taxon>Eukaryota</taxon>
        <taxon>Fungi</taxon>
        <taxon>Fungi incertae sedis</taxon>
        <taxon>Mucoromycota</taxon>
        <taxon>Mucoromycotina</taxon>
        <taxon>Mucoromycetes</taxon>
        <taxon>Mucorales</taxon>
        <taxon>Lichtheimiaceae</taxon>
        <taxon>Lichtheimia</taxon>
    </lineage>
</organism>
<evidence type="ECO:0000313" key="3">
    <source>
        <dbReference type="EMBL" id="CDH59635.1"/>
    </source>
</evidence>
<keyword evidence="2" id="KW-0732">Signal</keyword>
<gene>
    <name evidence="3" type="ORF">LCOR_10442.1</name>
</gene>
<protein>
    <submittedName>
        <fullName evidence="3">Uncharacterized protein</fullName>
    </submittedName>
</protein>
<reference evidence="3" key="1">
    <citation type="submission" date="2013-08" db="EMBL/GenBank/DDBJ databases">
        <title>Gene expansion shapes genome architecture in the human pathogen Lichtheimia corymbifera: an evolutionary genomics analysis in the ancient terrestrial Mucorales (Mucoromycotina).</title>
        <authorList>
            <person name="Schwartze V.U."/>
            <person name="Winter S."/>
            <person name="Shelest E."/>
            <person name="Marcet-Houben M."/>
            <person name="Horn F."/>
            <person name="Wehner S."/>
            <person name="Hoffmann K."/>
            <person name="Riege K."/>
            <person name="Sammeth M."/>
            <person name="Nowrousian M."/>
            <person name="Valiante V."/>
            <person name="Linde J."/>
            <person name="Jacobsen I.D."/>
            <person name="Marz M."/>
            <person name="Brakhage A.A."/>
            <person name="Gabaldon T."/>
            <person name="Bocker S."/>
            <person name="Voigt K."/>
        </authorList>
    </citation>
    <scope>NUCLEOTIDE SEQUENCE [LARGE SCALE GENOMIC DNA]</scope>
    <source>
        <strain evidence="3">FSU 9682</strain>
    </source>
</reference>
<accession>A0A068SCD8</accession>
<dbReference type="AlphaFoldDB" id="A0A068SCD8"/>
<sequence>MRISLPLVGVAWSLSLAIAAPNRIEDKEDVLTKPEFETFNSDIREAMEEAAKQQDDPDDDGISTIEHSSNVYHNHIEPFNTLPSLPIILQKRGQKNQQPDTLLGGIMQNGLAGINPQPDPTEKPSSKKKKKGKKTSGITGMLGSKVFGGGSSSLLKKQALRFKQPSTGKKKGGPQDPPIMFNPSSNSGMVSIEGKSLGPLKFGTTEKAPAP</sequence>
<comment type="caution">
    <text evidence="3">The sequence shown here is derived from an EMBL/GenBank/DDBJ whole genome shotgun (WGS) entry which is preliminary data.</text>
</comment>
<feature type="region of interest" description="Disordered" evidence="1">
    <location>
        <begin position="92"/>
        <end position="211"/>
    </location>
</feature>
<keyword evidence="4" id="KW-1185">Reference proteome</keyword>